<evidence type="ECO:0000256" key="8">
    <source>
        <dbReference type="HAMAP-Rule" id="MF_01865"/>
    </source>
</evidence>
<gene>
    <name evidence="8 12" type="primary">rimO</name>
    <name evidence="12" type="ORF">IAA55_11250</name>
</gene>
<dbReference type="InterPro" id="IPR005839">
    <property type="entry name" value="Methylthiotransferase"/>
</dbReference>
<dbReference type="SFLD" id="SFLDS00029">
    <property type="entry name" value="Radical_SAM"/>
    <property type="match status" value="1"/>
</dbReference>
<dbReference type="PANTHER" id="PTHR43837">
    <property type="entry name" value="RIBOSOMAL PROTEIN S12 METHYLTHIOTRANSFERASE RIMO"/>
    <property type="match status" value="1"/>
</dbReference>
<evidence type="ECO:0000313" key="12">
    <source>
        <dbReference type="EMBL" id="HIR71838.1"/>
    </source>
</evidence>
<dbReference type="InterPro" id="IPR023404">
    <property type="entry name" value="rSAM_horseshoe"/>
</dbReference>
<comment type="subcellular location">
    <subcellularLocation>
        <location evidence="8">Cytoplasm</location>
    </subcellularLocation>
</comment>
<evidence type="ECO:0000259" key="11">
    <source>
        <dbReference type="PROSITE" id="PS51918"/>
    </source>
</evidence>
<dbReference type="InterPro" id="IPR058240">
    <property type="entry name" value="rSAM_sf"/>
</dbReference>
<comment type="catalytic activity">
    <reaction evidence="8">
        <text>L-aspartate(89)-[ribosomal protein uS12]-hydrogen + (sulfur carrier)-SH + AH2 + 2 S-adenosyl-L-methionine = 3-methylsulfanyl-L-aspartate(89)-[ribosomal protein uS12]-hydrogen + (sulfur carrier)-H + 5'-deoxyadenosine + L-methionine + A + S-adenosyl-L-homocysteine + 2 H(+)</text>
        <dbReference type="Rhea" id="RHEA:37087"/>
        <dbReference type="Rhea" id="RHEA-COMP:10460"/>
        <dbReference type="Rhea" id="RHEA-COMP:10461"/>
        <dbReference type="Rhea" id="RHEA-COMP:14737"/>
        <dbReference type="Rhea" id="RHEA-COMP:14739"/>
        <dbReference type="ChEBI" id="CHEBI:13193"/>
        <dbReference type="ChEBI" id="CHEBI:15378"/>
        <dbReference type="ChEBI" id="CHEBI:17319"/>
        <dbReference type="ChEBI" id="CHEBI:17499"/>
        <dbReference type="ChEBI" id="CHEBI:29917"/>
        <dbReference type="ChEBI" id="CHEBI:29961"/>
        <dbReference type="ChEBI" id="CHEBI:57844"/>
        <dbReference type="ChEBI" id="CHEBI:57856"/>
        <dbReference type="ChEBI" id="CHEBI:59789"/>
        <dbReference type="ChEBI" id="CHEBI:64428"/>
        <dbReference type="ChEBI" id="CHEBI:73599"/>
        <dbReference type="EC" id="2.8.4.4"/>
    </reaction>
</comment>
<dbReference type="EMBL" id="DVHM01000189">
    <property type="protein sequence ID" value="HIR71838.1"/>
    <property type="molecule type" value="Genomic_DNA"/>
</dbReference>
<dbReference type="InterPro" id="IPR020612">
    <property type="entry name" value="Methylthiotransferase_CS"/>
</dbReference>
<dbReference type="GO" id="GO:0035600">
    <property type="term" value="P:tRNA methylthiolation"/>
    <property type="evidence" value="ECO:0007669"/>
    <property type="project" value="UniProtKB-ARBA"/>
</dbReference>
<dbReference type="InterPro" id="IPR007197">
    <property type="entry name" value="rSAM"/>
</dbReference>
<dbReference type="AlphaFoldDB" id="A0A9D1JBZ1"/>
<feature type="binding site" evidence="8">
    <location>
        <position position="161"/>
    </location>
    <ligand>
        <name>[4Fe-4S] cluster</name>
        <dbReference type="ChEBI" id="CHEBI:49883"/>
        <label>2</label>
        <note>4Fe-4S-S-AdoMet</note>
    </ligand>
</feature>
<accession>A0A9D1JBZ1</accession>
<dbReference type="NCBIfam" id="TIGR00089">
    <property type="entry name" value="MiaB/RimO family radical SAM methylthiotransferase"/>
    <property type="match status" value="1"/>
</dbReference>
<dbReference type="PANTHER" id="PTHR43837:SF1">
    <property type="entry name" value="RIBOSOMAL PROTEIN US12 METHYLTHIOTRANSFERASE RIMO"/>
    <property type="match status" value="1"/>
</dbReference>
<dbReference type="FunFam" id="3.80.30.20:FF:000001">
    <property type="entry name" value="tRNA-2-methylthio-N(6)-dimethylallyladenosine synthase 2"/>
    <property type="match status" value="1"/>
</dbReference>
<reference evidence="12" key="2">
    <citation type="journal article" date="2021" name="PeerJ">
        <title>Extensive microbial diversity within the chicken gut microbiome revealed by metagenomics and culture.</title>
        <authorList>
            <person name="Gilroy R."/>
            <person name="Ravi A."/>
            <person name="Getino M."/>
            <person name="Pursley I."/>
            <person name="Horton D.L."/>
            <person name="Alikhan N.F."/>
            <person name="Baker D."/>
            <person name="Gharbi K."/>
            <person name="Hall N."/>
            <person name="Watson M."/>
            <person name="Adriaenssens E.M."/>
            <person name="Foster-Nyarko E."/>
            <person name="Jarju S."/>
            <person name="Secka A."/>
            <person name="Antonio M."/>
            <person name="Oren A."/>
            <person name="Chaudhuri R.R."/>
            <person name="La Ragione R."/>
            <person name="Hildebrand F."/>
            <person name="Pallen M.J."/>
        </authorList>
    </citation>
    <scope>NUCLEOTIDE SEQUENCE</scope>
    <source>
        <strain evidence="12">ChiSjej5B23-6657</strain>
    </source>
</reference>
<dbReference type="GO" id="GO:0140101">
    <property type="term" value="F:catalytic activity, acting on a tRNA"/>
    <property type="evidence" value="ECO:0007669"/>
    <property type="project" value="UniProtKB-ARBA"/>
</dbReference>
<organism evidence="12 13">
    <name type="scientific">Candidatus Pullilachnospira gallistercoris</name>
    <dbReference type="NCBI Taxonomy" id="2840911"/>
    <lineage>
        <taxon>Bacteria</taxon>
        <taxon>Bacillati</taxon>
        <taxon>Bacillota</taxon>
        <taxon>Clostridia</taxon>
        <taxon>Lachnospirales</taxon>
        <taxon>Lachnospiraceae</taxon>
        <taxon>Lachnospiraceae incertae sedis</taxon>
        <taxon>Candidatus Pullilachnospira</taxon>
    </lineage>
</organism>
<dbReference type="EC" id="2.8.4.4" evidence="8"/>
<dbReference type="Pfam" id="PF04055">
    <property type="entry name" value="Radical_SAM"/>
    <property type="match status" value="1"/>
</dbReference>
<keyword evidence="12" id="KW-0689">Ribosomal protein</keyword>
<dbReference type="SFLD" id="SFLDG01061">
    <property type="entry name" value="methylthiotransferase"/>
    <property type="match status" value="1"/>
</dbReference>
<dbReference type="SMART" id="SM00729">
    <property type="entry name" value="Elp3"/>
    <property type="match status" value="1"/>
</dbReference>
<evidence type="ECO:0000256" key="3">
    <source>
        <dbReference type="ARBA" id="ARBA00022679"/>
    </source>
</evidence>
<proteinExistence type="inferred from homology"/>
<keyword evidence="4 8" id="KW-0949">S-adenosyl-L-methionine</keyword>
<dbReference type="PROSITE" id="PS51449">
    <property type="entry name" value="MTTASE_N"/>
    <property type="match status" value="1"/>
</dbReference>
<keyword evidence="12" id="KW-0687">Ribonucleoprotein</keyword>
<dbReference type="Pfam" id="PF18693">
    <property type="entry name" value="TRAM_2"/>
    <property type="match status" value="1"/>
</dbReference>
<keyword evidence="6 8" id="KW-0408">Iron</keyword>
<keyword evidence="2 8" id="KW-0963">Cytoplasm</keyword>
<keyword evidence="1 8" id="KW-0004">4Fe-4S</keyword>
<dbReference type="PROSITE" id="PS01278">
    <property type="entry name" value="MTTASE_RADICAL"/>
    <property type="match status" value="1"/>
</dbReference>
<dbReference type="Gene3D" id="2.40.50.140">
    <property type="entry name" value="Nucleic acid-binding proteins"/>
    <property type="match status" value="1"/>
</dbReference>
<evidence type="ECO:0000256" key="4">
    <source>
        <dbReference type="ARBA" id="ARBA00022691"/>
    </source>
</evidence>
<feature type="binding site" evidence="8">
    <location>
        <position position="158"/>
    </location>
    <ligand>
        <name>[4Fe-4S] cluster</name>
        <dbReference type="ChEBI" id="CHEBI:49883"/>
        <label>2</label>
        <note>4Fe-4S-S-AdoMet</note>
    </ligand>
</feature>
<comment type="cofactor">
    <cofactor evidence="8">
        <name>[4Fe-4S] cluster</name>
        <dbReference type="ChEBI" id="CHEBI:49883"/>
    </cofactor>
    <text evidence="8">Binds 2 [4Fe-4S] clusters. One cluster is coordinated with 3 cysteines and an exchangeable S-adenosyl-L-methionine.</text>
</comment>
<dbReference type="HAMAP" id="MF_01865">
    <property type="entry name" value="MTTase_RimO"/>
    <property type="match status" value="1"/>
</dbReference>
<dbReference type="GO" id="GO:0035599">
    <property type="term" value="F:aspartic acid methylthiotransferase activity"/>
    <property type="evidence" value="ECO:0007669"/>
    <property type="project" value="TreeGrafter"/>
</dbReference>
<keyword evidence="7 8" id="KW-0411">Iron-sulfur</keyword>
<name>A0A9D1JBZ1_9FIRM</name>
<dbReference type="InterPro" id="IPR038135">
    <property type="entry name" value="Methylthiotransferase_N_sf"/>
</dbReference>
<evidence type="ECO:0000256" key="2">
    <source>
        <dbReference type="ARBA" id="ARBA00022490"/>
    </source>
</evidence>
<dbReference type="PROSITE" id="PS50926">
    <property type="entry name" value="TRAM"/>
    <property type="match status" value="1"/>
</dbReference>
<dbReference type="InterPro" id="IPR005840">
    <property type="entry name" value="Ribosomal_uS12_MeSTrfase_RimO"/>
</dbReference>
<protein>
    <recommendedName>
        <fullName evidence="8">Ribosomal protein uS12 methylthiotransferase RimO</fullName>
        <shortName evidence="8">uS12 MTTase</shortName>
        <shortName evidence="8">uS12 methylthiotransferase</shortName>
        <ecNumber evidence="8">2.8.4.4</ecNumber>
    </recommendedName>
    <alternativeName>
        <fullName evidence="8">Ribosomal protein uS12 (aspartate-C(3))-methylthiotransferase</fullName>
    </alternativeName>
    <alternativeName>
        <fullName evidence="8">Ribosome maturation factor RimO</fullName>
    </alternativeName>
</protein>
<feature type="binding site" evidence="8">
    <location>
        <position position="80"/>
    </location>
    <ligand>
        <name>[4Fe-4S] cluster</name>
        <dbReference type="ChEBI" id="CHEBI:49883"/>
        <label>1</label>
    </ligand>
</feature>
<dbReference type="PROSITE" id="PS51918">
    <property type="entry name" value="RADICAL_SAM"/>
    <property type="match status" value="1"/>
</dbReference>
<feature type="binding site" evidence="8">
    <location>
        <position position="46"/>
    </location>
    <ligand>
        <name>[4Fe-4S] cluster</name>
        <dbReference type="ChEBI" id="CHEBI:49883"/>
        <label>1</label>
    </ligand>
</feature>
<dbReference type="GO" id="GO:0046872">
    <property type="term" value="F:metal ion binding"/>
    <property type="evidence" value="ECO:0007669"/>
    <property type="project" value="UniProtKB-KW"/>
</dbReference>
<evidence type="ECO:0000313" key="13">
    <source>
        <dbReference type="Proteomes" id="UP000823912"/>
    </source>
</evidence>
<dbReference type="Pfam" id="PF00919">
    <property type="entry name" value="UPF0004"/>
    <property type="match status" value="1"/>
</dbReference>
<dbReference type="GO" id="GO:0051539">
    <property type="term" value="F:4 iron, 4 sulfur cluster binding"/>
    <property type="evidence" value="ECO:0007669"/>
    <property type="project" value="UniProtKB-UniRule"/>
</dbReference>
<dbReference type="SFLD" id="SFLDF00274">
    <property type="entry name" value="ribosomal_protein_S12_methylth"/>
    <property type="match status" value="1"/>
</dbReference>
<dbReference type="InterPro" id="IPR012340">
    <property type="entry name" value="NA-bd_OB-fold"/>
</dbReference>
<evidence type="ECO:0000259" key="9">
    <source>
        <dbReference type="PROSITE" id="PS50926"/>
    </source>
</evidence>
<feature type="domain" description="TRAM" evidence="9">
    <location>
        <begin position="373"/>
        <end position="441"/>
    </location>
</feature>
<reference evidence="12" key="1">
    <citation type="submission" date="2020-10" db="EMBL/GenBank/DDBJ databases">
        <authorList>
            <person name="Gilroy R."/>
        </authorList>
    </citation>
    <scope>NUCLEOTIDE SEQUENCE</scope>
    <source>
        <strain evidence="12">ChiSjej5B23-6657</strain>
    </source>
</reference>
<keyword evidence="3 8" id="KW-0808">Transferase</keyword>
<sequence>MKILFVSLGCDKNLVDSEHMLAMLRREGFELTDDEAEADAIVVNTCCFIHDAMEESIQTLIDLGRYKEEGSLKALVAVGCLAQRYAQEIRQEIPEVDAIVGTNAYDEIVAVLRSTLKGERPTVIRPLKGLCDDNAGRVLTTGGHYAYLKIAEGCDKRCTYCVIPQIRGDYRSVPMEQLVAEAADLVNQGVQELILVAQETTVYGRDLYGKKALPELLTRLGALEGLRWIRLLYCYPEEITGELMDVMASNPKICHYIDMPIQHCNDEILRRMGRRTSRQDIEEIIAALRKRMPDIAIRTTLICGFPGENQAQHEELLDFIRQMKFDRLGAFPYSRQEQTPAADFEHQVPEETKKLWADEVMELQQEVSAAKNETFVGKRLEAFVEGKVADEPVYIGRTYRDAPDVDGYVFISSERELVTGEFVEVDITGAYEYDLIGDLAE</sequence>
<evidence type="ECO:0000256" key="5">
    <source>
        <dbReference type="ARBA" id="ARBA00022723"/>
    </source>
</evidence>
<feature type="domain" description="Radical SAM core" evidence="11">
    <location>
        <begin position="140"/>
        <end position="370"/>
    </location>
</feature>
<dbReference type="GO" id="GO:0005840">
    <property type="term" value="C:ribosome"/>
    <property type="evidence" value="ECO:0007669"/>
    <property type="project" value="UniProtKB-KW"/>
</dbReference>
<dbReference type="NCBIfam" id="TIGR01125">
    <property type="entry name" value="30S ribosomal protein S12 methylthiotransferase RimO"/>
    <property type="match status" value="1"/>
</dbReference>
<keyword evidence="5 8" id="KW-0479">Metal-binding</keyword>
<dbReference type="GO" id="GO:0005829">
    <property type="term" value="C:cytosol"/>
    <property type="evidence" value="ECO:0007669"/>
    <property type="project" value="TreeGrafter"/>
</dbReference>
<dbReference type="Gene3D" id="3.80.30.20">
    <property type="entry name" value="tm_1862 like domain"/>
    <property type="match status" value="1"/>
</dbReference>
<comment type="function">
    <text evidence="8">Catalyzes the methylthiolation of an aspartic acid residue of ribosomal protein uS12.</text>
</comment>
<dbReference type="InterPro" id="IPR002792">
    <property type="entry name" value="TRAM_dom"/>
</dbReference>
<evidence type="ECO:0000256" key="1">
    <source>
        <dbReference type="ARBA" id="ARBA00022485"/>
    </source>
</evidence>
<dbReference type="CDD" id="cd01335">
    <property type="entry name" value="Radical_SAM"/>
    <property type="match status" value="1"/>
</dbReference>
<evidence type="ECO:0000256" key="6">
    <source>
        <dbReference type="ARBA" id="ARBA00023004"/>
    </source>
</evidence>
<comment type="similarity">
    <text evidence="8">Belongs to the methylthiotransferase family. RimO subfamily.</text>
</comment>
<evidence type="ECO:0000259" key="10">
    <source>
        <dbReference type="PROSITE" id="PS51449"/>
    </source>
</evidence>
<feature type="binding site" evidence="8">
    <location>
        <position position="10"/>
    </location>
    <ligand>
        <name>[4Fe-4S] cluster</name>
        <dbReference type="ChEBI" id="CHEBI:49883"/>
        <label>1</label>
    </ligand>
</feature>
<comment type="caution">
    <text evidence="12">The sequence shown here is derived from an EMBL/GenBank/DDBJ whole genome shotgun (WGS) entry which is preliminary data.</text>
</comment>
<dbReference type="InterPro" id="IPR006638">
    <property type="entry name" value="Elp3/MiaA/NifB-like_rSAM"/>
</dbReference>
<dbReference type="Gene3D" id="3.40.50.12160">
    <property type="entry name" value="Methylthiotransferase, N-terminal domain"/>
    <property type="match status" value="1"/>
</dbReference>
<feature type="domain" description="MTTase N-terminal" evidence="10">
    <location>
        <begin position="1"/>
        <end position="117"/>
    </location>
</feature>
<dbReference type="Proteomes" id="UP000823912">
    <property type="component" value="Unassembled WGS sequence"/>
</dbReference>
<dbReference type="GO" id="GO:0103039">
    <property type="term" value="F:protein methylthiotransferase activity"/>
    <property type="evidence" value="ECO:0007669"/>
    <property type="project" value="UniProtKB-EC"/>
</dbReference>
<dbReference type="SUPFAM" id="SSF102114">
    <property type="entry name" value="Radical SAM enzymes"/>
    <property type="match status" value="1"/>
</dbReference>
<dbReference type="InterPro" id="IPR013848">
    <property type="entry name" value="Methylthiotransferase_N"/>
</dbReference>
<dbReference type="SFLD" id="SFLDG01082">
    <property type="entry name" value="B12-binding_domain_containing"/>
    <property type="match status" value="1"/>
</dbReference>
<feature type="binding site" evidence="8">
    <location>
        <position position="154"/>
    </location>
    <ligand>
        <name>[4Fe-4S] cluster</name>
        <dbReference type="ChEBI" id="CHEBI:49883"/>
        <label>2</label>
        <note>4Fe-4S-S-AdoMet</note>
    </ligand>
</feature>
<evidence type="ECO:0000256" key="7">
    <source>
        <dbReference type="ARBA" id="ARBA00023014"/>
    </source>
</evidence>